<dbReference type="EMBL" id="BKCJ010001830">
    <property type="protein sequence ID" value="GEU44315.1"/>
    <property type="molecule type" value="Genomic_DNA"/>
</dbReference>
<gene>
    <name evidence="1" type="ORF">Tci_016293</name>
</gene>
<name>A0A6L2K8F8_TANCI</name>
<proteinExistence type="predicted"/>
<organism evidence="1">
    <name type="scientific">Tanacetum cinerariifolium</name>
    <name type="common">Dalmatian daisy</name>
    <name type="synonym">Chrysanthemum cinerariifolium</name>
    <dbReference type="NCBI Taxonomy" id="118510"/>
    <lineage>
        <taxon>Eukaryota</taxon>
        <taxon>Viridiplantae</taxon>
        <taxon>Streptophyta</taxon>
        <taxon>Embryophyta</taxon>
        <taxon>Tracheophyta</taxon>
        <taxon>Spermatophyta</taxon>
        <taxon>Magnoliopsida</taxon>
        <taxon>eudicotyledons</taxon>
        <taxon>Gunneridae</taxon>
        <taxon>Pentapetalae</taxon>
        <taxon>asterids</taxon>
        <taxon>campanulids</taxon>
        <taxon>Asterales</taxon>
        <taxon>Asteraceae</taxon>
        <taxon>Asteroideae</taxon>
        <taxon>Anthemideae</taxon>
        <taxon>Anthemidinae</taxon>
        <taxon>Tanacetum</taxon>
    </lineage>
</organism>
<evidence type="ECO:0000313" key="1">
    <source>
        <dbReference type="EMBL" id="GEU44315.1"/>
    </source>
</evidence>
<comment type="caution">
    <text evidence="1">The sequence shown here is derived from an EMBL/GenBank/DDBJ whole genome shotgun (WGS) entry which is preliminary data.</text>
</comment>
<sequence>MISEMAISERLNTHLGGLKFLDTVQADILSFIGDCAKGADGDTVVLMTVSIGTKNQKPIRHCCCRKGGNKEVLLYYPQGHHEG</sequence>
<dbReference type="AlphaFoldDB" id="A0A6L2K8F8"/>
<protein>
    <submittedName>
        <fullName evidence="1">Uncharacterized protein</fullName>
    </submittedName>
</protein>
<accession>A0A6L2K8F8</accession>
<reference evidence="1" key="1">
    <citation type="journal article" date="2019" name="Sci. Rep.">
        <title>Draft genome of Tanacetum cinerariifolium, the natural source of mosquito coil.</title>
        <authorList>
            <person name="Yamashiro T."/>
            <person name="Shiraishi A."/>
            <person name="Satake H."/>
            <person name="Nakayama K."/>
        </authorList>
    </citation>
    <scope>NUCLEOTIDE SEQUENCE</scope>
</reference>